<dbReference type="CDD" id="cd01949">
    <property type="entry name" value="GGDEF"/>
    <property type="match status" value="1"/>
</dbReference>
<dbReference type="InterPro" id="IPR001633">
    <property type="entry name" value="EAL_dom"/>
</dbReference>
<evidence type="ECO:0000313" key="4">
    <source>
        <dbReference type="EMBL" id="RAS33174.1"/>
    </source>
</evidence>
<accession>A0A329CN45</accession>
<dbReference type="PANTHER" id="PTHR44757">
    <property type="entry name" value="DIGUANYLATE CYCLASE DGCP"/>
    <property type="match status" value="1"/>
</dbReference>
<dbReference type="EMBL" id="QLTK01000007">
    <property type="protein sequence ID" value="RAS33174.1"/>
    <property type="molecule type" value="Genomic_DNA"/>
</dbReference>
<feature type="transmembrane region" description="Helical" evidence="1">
    <location>
        <begin position="27"/>
        <end position="44"/>
    </location>
</feature>
<dbReference type="CDD" id="cd01948">
    <property type="entry name" value="EAL"/>
    <property type="match status" value="1"/>
</dbReference>
<keyword evidence="1" id="KW-1133">Transmembrane helix</keyword>
<dbReference type="NCBIfam" id="TIGR00254">
    <property type="entry name" value="GGDEF"/>
    <property type="match status" value="1"/>
</dbReference>
<feature type="domain" description="EAL" evidence="2">
    <location>
        <begin position="498"/>
        <end position="752"/>
    </location>
</feature>
<dbReference type="InterPro" id="IPR035965">
    <property type="entry name" value="PAS-like_dom_sf"/>
</dbReference>
<proteinExistence type="predicted"/>
<reference evidence="4 5" key="1">
    <citation type="submission" date="2018-06" db="EMBL/GenBank/DDBJ databases">
        <title>Genomic Encyclopedia of Type Strains, Phase III (KMG-III): the genomes of soil and plant-associated and newly described type strains.</title>
        <authorList>
            <person name="Whitman W."/>
        </authorList>
    </citation>
    <scope>NUCLEOTIDE SEQUENCE [LARGE SCALE GENOMIC DNA]</scope>
    <source>
        <strain evidence="4 5">LMG 23644</strain>
    </source>
</reference>
<dbReference type="Gene3D" id="3.30.70.270">
    <property type="match status" value="1"/>
</dbReference>
<keyword evidence="1" id="KW-0472">Membrane</keyword>
<dbReference type="PANTHER" id="PTHR44757:SF2">
    <property type="entry name" value="BIOFILM ARCHITECTURE MAINTENANCE PROTEIN MBAA"/>
    <property type="match status" value="1"/>
</dbReference>
<dbReference type="SMART" id="SM00267">
    <property type="entry name" value="GGDEF"/>
    <property type="match status" value="1"/>
</dbReference>
<dbReference type="InterPro" id="IPR052155">
    <property type="entry name" value="Biofilm_reg_signaling"/>
</dbReference>
<dbReference type="SUPFAM" id="SSF141868">
    <property type="entry name" value="EAL domain-like"/>
    <property type="match status" value="1"/>
</dbReference>
<dbReference type="InterPro" id="IPR000160">
    <property type="entry name" value="GGDEF_dom"/>
</dbReference>
<dbReference type="Pfam" id="PF08447">
    <property type="entry name" value="PAS_3"/>
    <property type="match status" value="1"/>
</dbReference>
<evidence type="ECO:0000259" key="3">
    <source>
        <dbReference type="PROSITE" id="PS50887"/>
    </source>
</evidence>
<dbReference type="Pfam" id="PF00563">
    <property type="entry name" value="EAL"/>
    <property type="match status" value="1"/>
</dbReference>
<dbReference type="Gene3D" id="3.20.20.450">
    <property type="entry name" value="EAL domain"/>
    <property type="match status" value="1"/>
</dbReference>
<sequence>MRSTHQFVRQVEGGIRRASRQAWKSRAFGLCGALALIISLAGIATRHRELAPALVSVVSVMLVVLACGYALLLGRLASSRQLAYGLCSVAEDCIKLLDRRGRIIAISETGRELLEATSTSQMPGMDWLSLWETPDARAAFDKALLGKSSSFQGHCHTMTGKPRYWTSAYWPVKKANGTVVAVLCKSRNITDEVELVAELRRKSQIQRDMEDHVDVVFASASPDFEKLNHISSAFERMWELPLSAMAEDSTIWSKRVEPEDLKILRARMREAVESGRPTQAYFRLRFAGQRTKWVRADIYPVVENGSVQRVVSVCVEATEERERLQKLDFLAHYDDLTGQHNRRAMMDLLATLCKGDASFAYLFIDLDRFKAVNDSFGHAIGDVVLQTIARRIRAALPADATVARAGGDEFTVVVPCRSGNQDVAAVCRRLISACRPTIEVDDKRISMTYSIGVALYPQHAKTPESLFTSADIAMYAAKRSGKNTFRVFGDKERTDLYKIHLETEVRNAVRERQFNLHYQPQFCVHTGELVGLEALLRWNHPTRGLIYPDLFIPVLETTGLVIDVGHWIFREALRALGEFSTVGARSIAMSINVSATQLRDSRLVSMLSRAVKKRGIVASQVVVEITESALIDNLEDAQGILEGIRALGIRIAIDDFGTGYSSLSYLTRFSPNIVKLDKSFIDDIAADSLTKTVVEGVIDLAHKLGMSVVAEGVETQEQLDVLRASQCDKVQGYLLGRPGPAPDILERFALDFSQR</sequence>
<dbReference type="SUPFAM" id="SSF55073">
    <property type="entry name" value="Nucleotide cyclase"/>
    <property type="match status" value="1"/>
</dbReference>
<dbReference type="PROSITE" id="PS50887">
    <property type="entry name" value="GGDEF"/>
    <property type="match status" value="1"/>
</dbReference>
<name>A0A329CN45_9BURK</name>
<dbReference type="SMART" id="SM00052">
    <property type="entry name" value="EAL"/>
    <property type="match status" value="1"/>
</dbReference>
<dbReference type="InterPro" id="IPR035919">
    <property type="entry name" value="EAL_sf"/>
</dbReference>
<feature type="domain" description="GGDEF" evidence="3">
    <location>
        <begin position="357"/>
        <end position="490"/>
    </location>
</feature>
<evidence type="ECO:0000259" key="2">
    <source>
        <dbReference type="PROSITE" id="PS50883"/>
    </source>
</evidence>
<dbReference type="InterPro" id="IPR013655">
    <property type="entry name" value="PAS_fold_3"/>
</dbReference>
<dbReference type="PROSITE" id="PS50883">
    <property type="entry name" value="EAL"/>
    <property type="match status" value="1"/>
</dbReference>
<evidence type="ECO:0000256" key="1">
    <source>
        <dbReference type="SAM" id="Phobius"/>
    </source>
</evidence>
<dbReference type="AlphaFoldDB" id="A0A329CN45"/>
<feature type="transmembrane region" description="Helical" evidence="1">
    <location>
        <begin position="50"/>
        <end position="72"/>
    </location>
</feature>
<keyword evidence="1" id="KW-0812">Transmembrane</keyword>
<dbReference type="SUPFAM" id="SSF55785">
    <property type="entry name" value="PYP-like sensor domain (PAS domain)"/>
    <property type="match status" value="2"/>
</dbReference>
<dbReference type="Proteomes" id="UP000248918">
    <property type="component" value="Unassembled WGS sequence"/>
</dbReference>
<dbReference type="InterPro" id="IPR029787">
    <property type="entry name" value="Nucleotide_cyclase"/>
</dbReference>
<gene>
    <name evidence="4" type="ORF">BX591_10791</name>
</gene>
<dbReference type="InterPro" id="IPR013656">
    <property type="entry name" value="PAS_4"/>
</dbReference>
<evidence type="ECO:0000313" key="5">
    <source>
        <dbReference type="Proteomes" id="UP000248918"/>
    </source>
</evidence>
<dbReference type="Pfam" id="PF00990">
    <property type="entry name" value="GGDEF"/>
    <property type="match status" value="1"/>
</dbReference>
<dbReference type="Pfam" id="PF08448">
    <property type="entry name" value="PAS_4"/>
    <property type="match status" value="1"/>
</dbReference>
<organism evidence="4 5">
    <name type="scientific">Paraburkholderia bryophila</name>
    <dbReference type="NCBI Taxonomy" id="420952"/>
    <lineage>
        <taxon>Bacteria</taxon>
        <taxon>Pseudomonadati</taxon>
        <taxon>Pseudomonadota</taxon>
        <taxon>Betaproteobacteria</taxon>
        <taxon>Burkholderiales</taxon>
        <taxon>Burkholderiaceae</taxon>
        <taxon>Paraburkholderia</taxon>
    </lineage>
</organism>
<dbReference type="Gene3D" id="3.30.450.20">
    <property type="entry name" value="PAS domain"/>
    <property type="match status" value="2"/>
</dbReference>
<dbReference type="InterPro" id="IPR043128">
    <property type="entry name" value="Rev_trsase/Diguanyl_cyclase"/>
</dbReference>
<comment type="caution">
    <text evidence="4">The sequence shown here is derived from an EMBL/GenBank/DDBJ whole genome shotgun (WGS) entry which is preliminary data.</text>
</comment>
<protein>
    <submittedName>
        <fullName evidence="4">Diguanylate cyclase (GGDEF)-like protein</fullName>
    </submittedName>
</protein>